<dbReference type="AlphaFoldDB" id="A0A0F9WLG1"/>
<reference evidence="1" key="1">
    <citation type="journal article" date="2015" name="Nature">
        <title>Complex archaea that bridge the gap between prokaryotes and eukaryotes.</title>
        <authorList>
            <person name="Spang A."/>
            <person name="Saw J.H."/>
            <person name="Jorgensen S.L."/>
            <person name="Zaremba-Niedzwiedzka K."/>
            <person name="Martijn J."/>
            <person name="Lind A.E."/>
            <person name="van Eijk R."/>
            <person name="Schleper C."/>
            <person name="Guy L."/>
            <person name="Ettema T.J."/>
        </authorList>
    </citation>
    <scope>NUCLEOTIDE SEQUENCE</scope>
</reference>
<organism evidence="1">
    <name type="scientific">marine sediment metagenome</name>
    <dbReference type="NCBI Taxonomy" id="412755"/>
    <lineage>
        <taxon>unclassified sequences</taxon>
        <taxon>metagenomes</taxon>
        <taxon>ecological metagenomes</taxon>
    </lineage>
</organism>
<evidence type="ECO:0000313" key="1">
    <source>
        <dbReference type="EMBL" id="KKN86866.1"/>
    </source>
</evidence>
<proteinExistence type="predicted"/>
<protein>
    <submittedName>
        <fullName evidence="1">Uncharacterized protein</fullName>
    </submittedName>
</protein>
<dbReference type="EMBL" id="LAZR01000143">
    <property type="protein sequence ID" value="KKN86866.1"/>
    <property type="molecule type" value="Genomic_DNA"/>
</dbReference>
<comment type="caution">
    <text evidence="1">The sequence shown here is derived from an EMBL/GenBank/DDBJ whole genome shotgun (WGS) entry which is preliminary data.</text>
</comment>
<gene>
    <name evidence="1" type="ORF">LCGC14_0264280</name>
</gene>
<name>A0A0F9WLG1_9ZZZZ</name>
<accession>A0A0F9WLG1</accession>
<sequence>MKTYMRVSTKDYTGRRRRLILLVTKDSDRWLAGWKADKNGDRTDDFHLIDKSAITKRTMLVMNNHYGELEEAQ</sequence>